<sequence>MVRGGRRERLTAEGWRQLAAYGIGHVIDLRTPAEVHRRPSDPPVPATAWESFDILQLPVEDFAVADYVDALDHPYLNHPKHYPLLLDHFPAELAAVMRALARIARLPAAQASPDSPRPGVCIHCSAGRDRTGLVSAWLLQLAGVADRDIIADYRRSLDRVNEYHRTSGHPVEKYEPPAVFEPWARSRTEALAEFLAAHPAAEVLPRLGLTAHEVAALASLLAPQGSRPAPPAG</sequence>
<comment type="caution">
    <text evidence="2">The sequence shown here is derived from an EMBL/GenBank/DDBJ whole genome shotgun (WGS) entry which is preliminary data.</text>
</comment>
<proteinExistence type="predicted"/>
<dbReference type="Proteomes" id="UP001500642">
    <property type="component" value="Unassembled WGS sequence"/>
</dbReference>
<feature type="domain" description="Tyrosine specific protein phosphatases" evidence="1">
    <location>
        <begin position="91"/>
        <end position="155"/>
    </location>
</feature>
<protein>
    <recommendedName>
        <fullName evidence="1">Tyrosine specific protein phosphatases domain-containing protein</fullName>
    </recommendedName>
</protein>
<dbReference type="EMBL" id="BAABGL010000003">
    <property type="protein sequence ID" value="GAA4385165.1"/>
    <property type="molecule type" value="Genomic_DNA"/>
</dbReference>
<dbReference type="InterPro" id="IPR026893">
    <property type="entry name" value="Tyr/Ser_Pase_IphP-type"/>
</dbReference>
<dbReference type="InterPro" id="IPR016130">
    <property type="entry name" value="Tyr_Pase_AS"/>
</dbReference>
<organism evidence="2 3">
    <name type="scientific">Brevibacterium pityocampae</name>
    <dbReference type="NCBI Taxonomy" id="506594"/>
    <lineage>
        <taxon>Bacteria</taxon>
        <taxon>Bacillati</taxon>
        <taxon>Actinomycetota</taxon>
        <taxon>Actinomycetes</taxon>
        <taxon>Micrococcales</taxon>
        <taxon>Brevibacteriaceae</taxon>
        <taxon>Brevibacterium</taxon>
    </lineage>
</organism>
<gene>
    <name evidence="2" type="ORF">GCM10023167_06670</name>
</gene>
<evidence type="ECO:0000313" key="3">
    <source>
        <dbReference type="Proteomes" id="UP001500642"/>
    </source>
</evidence>
<dbReference type="PROSITE" id="PS00383">
    <property type="entry name" value="TYR_PHOSPHATASE_1"/>
    <property type="match status" value="1"/>
</dbReference>
<accession>A0ABP8J511</accession>
<reference evidence="3" key="1">
    <citation type="journal article" date="2019" name="Int. J. Syst. Evol. Microbiol.">
        <title>The Global Catalogue of Microorganisms (GCM) 10K type strain sequencing project: providing services to taxonomists for standard genome sequencing and annotation.</title>
        <authorList>
            <consortium name="The Broad Institute Genomics Platform"/>
            <consortium name="The Broad Institute Genome Sequencing Center for Infectious Disease"/>
            <person name="Wu L."/>
            <person name="Ma J."/>
        </authorList>
    </citation>
    <scope>NUCLEOTIDE SEQUENCE [LARGE SCALE GENOMIC DNA]</scope>
    <source>
        <strain evidence="3">JCM 17808</strain>
    </source>
</reference>
<evidence type="ECO:0000313" key="2">
    <source>
        <dbReference type="EMBL" id="GAA4385165.1"/>
    </source>
</evidence>
<name>A0ABP8J511_9MICO</name>
<keyword evidence="3" id="KW-1185">Reference proteome</keyword>
<evidence type="ECO:0000259" key="1">
    <source>
        <dbReference type="PROSITE" id="PS50056"/>
    </source>
</evidence>
<dbReference type="PROSITE" id="PS50056">
    <property type="entry name" value="TYR_PHOSPHATASE_2"/>
    <property type="match status" value="1"/>
</dbReference>
<dbReference type="Pfam" id="PF13350">
    <property type="entry name" value="Y_phosphatase3"/>
    <property type="match status" value="1"/>
</dbReference>
<dbReference type="InterPro" id="IPR029021">
    <property type="entry name" value="Prot-tyrosine_phosphatase-like"/>
</dbReference>
<dbReference type="InterPro" id="IPR000387">
    <property type="entry name" value="Tyr_Pase_dom"/>
</dbReference>
<dbReference type="Gene3D" id="3.90.190.10">
    <property type="entry name" value="Protein tyrosine phosphatase superfamily"/>
    <property type="match status" value="1"/>
</dbReference>
<dbReference type="SUPFAM" id="SSF52799">
    <property type="entry name" value="(Phosphotyrosine protein) phosphatases II"/>
    <property type="match status" value="1"/>
</dbReference>